<dbReference type="InterPro" id="IPR001344">
    <property type="entry name" value="Chloro_AB-bd_pln"/>
</dbReference>
<dbReference type="GO" id="GO:0016168">
    <property type="term" value="F:chlorophyll binding"/>
    <property type="evidence" value="ECO:0007669"/>
    <property type="project" value="UniProtKB-KW"/>
</dbReference>
<feature type="binding site" description="axial binding residue" evidence="5">
    <location>
        <position position="61"/>
    </location>
    <ligand>
        <name>chlorophyll b</name>
        <dbReference type="ChEBI" id="CHEBI:61721"/>
        <label>1</label>
    </ligand>
    <ligandPart>
        <name>Mg</name>
        <dbReference type="ChEBI" id="CHEBI:25107"/>
    </ligandPart>
</feature>
<dbReference type="Gene3D" id="1.10.3460.10">
    <property type="entry name" value="Chlorophyll a/b binding protein domain"/>
    <property type="match status" value="1"/>
</dbReference>
<keyword evidence="4" id="KW-0934">Plastid</keyword>
<dbReference type="EMBL" id="HBEY01009058">
    <property type="protein sequence ID" value="CAD8601040.1"/>
    <property type="molecule type" value="Transcribed_RNA"/>
</dbReference>
<dbReference type="Pfam" id="PF00504">
    <property type="entry name" value="Chloroa_b-bind"/>
    <property type="match status" value="1"/>
</dbReference>
<dbReference type="GO" id="GO:0009507">
    <property type="term" value="C:chloroplast"/>
    <property type="evidence" value="ECO:0007669"/>
    <property type="project" value="UniProtKB-SubCell"/>
</dbReference>
<accession>A0A7S0L6L5</accession>
<sequence>MDASILLAACGALLPNAPRQSLALPFIPAPLSLDGSLVGDAGFDPLGLATVESLPRLRAAELRHARLAMVATWGWPIAESGFWIAQKLVPVKSVCTGGGCYVDSTEGARQAALQLADIGVISVGYWGLLLAAAIAGELRARSLEGSGQPAFDPLSLWTAADAPEQERLELAEIKHGRLAMVAIAAHWATKLGAACGSAAAAAAAGVPKGTLTFAHQLWSQTCVYSLTKQTTICYPQFTNDQFDFILSWEIMFRVVTGYFREPYF</sequence>
<keyword evidence="3" id="KW-0602">Photosynthesis</keyword>
<protein>
    <recommendedName>
        <fullName evidence="7">Chlorophyll a-b binding protein, chloroplastic</fullName>
    </recommendedName>
</protein>
<evidence type="ECO:0008006" key="7">
    <source>
        <dbReference type="Google" id="ProtNLM"/>
    </source>
</evidence>
<evidence type="ECO:0000256" key="5">
    <source>
        <dbReference type="PIRSR" id="PIRSR601344-1"/>
    </source>
</evidence>
<keyword evidence="5" id="KW-0157">Chromophore</keyword>
<dbReference type="GO" id="GO:0009765">
    <property type="term" value="P:photosynthesis, light harvesting"/>
    <property type="evidence" value="ECO:0007669"/>
    <property type="project" value="InterPro"/>
</dbReference>
<dbReference type="PANTHER" id="PTHR21649">
    <property type="entry name" value="CHLOROPHYLL A/B BINDING PROTEIN"/>
    <property type="match status" value="1"/>
</dbReference>
<keyword evidence="5" id="KW-0148">Chlorophyll</keyword>
<evidence type="ECO:0000313" key="6">
    <source>
        <dbReference type="EMBL" id="CAD8601040.1"/>
    </source>
</evidence>
<feature type="binding site" description="axial binding residue" evidence="5">
    <location>
        <position position="66"/>
    </location>
    <ligand>
        <name>chlorophyll b</name>
        <dbReference type="ChEBI" id="CHEBI:61721"/>
        <label>1</label>
    </ligand>
    <ligandPart>
        <name>Mg</name>
        <dbReference type="ChEBI" id="CHEBI:25107"/>
    </ligandPart>
</feature>
<feature type="binding site" evidence="5">
    <location>
        <position position="64"/>
    </location>
    <ligand>
        <name>chlorophyll a</name>
        <dbReference type="ChEBI" id="CHEBI:58416"/>
        <label>1</label>
    </ligand>
</feature>
<proteinExistence type="predicted"/>
<dbReference type="SUPFAM" id="SSF103511">
    <property type="entry name" value="Chlorophyll a-b binding protein"/>
    <property type="match status" value="1"/>
</dbReference>
<dbReference type="InterPro" id="IPR022796">
    <property type="entry name" value="Chloroa_b-bind"/>
</dbReference>
<evidence type="ECO:0000256" key="2">
    <source>
        <dbReference type="ARBA" id="ARBA00022528"/>
    </source>
</evidence>
<evidence type="ECO:0000256" key="3">
    <source>
        <dbReference type="ARBA" id="ARBA00022531"/>
    </source>
</evidence>
<feature type="binding site" evidence="5">
    <location>
        <position position="177"/>
    </location>
    <ligand>
        <name>chlorophyll a</name>
        <dbReference type="ChEBI" id="CHEBI:58416"/>
        <label>1</label>
    </ligand>
</feature>
<organism evidence="6">
    <name type="scientific">Coccolithus braarudii</name>
    <dbReference type="NCBI Taxonomy" id="221442"/>
    <lineage>
        <taxon>Eukaryota</taxon>
        <taxon>Haptista</taxon>
        <taxon>Haptophyta</taxon>
        <taxon>Prymnesiophyceae</taxon>
        <taxon>Coccolithales</taxon>
        <taxon>Coccolithaceae</taxon>
        <taxon>Coccolithus</taxon>
    </lineage>
</organism>
<evidence type="ECO:0000256" key="1">
    <source>
        <dbReference type="ARBA" id="ARBA00004229"/>
    </source>
</evidence>
<feature type="binding site" description="axial binding residue" evidence="5">
    <location>
        <position position="143"/>
    </location>
    <ligand>
        <name>chlorophyll b</name>
        <dbReference type="ChEBI" id="CHEBI:61721"/>
        <label>1</label>
    </ligand>
    <ligandPart>
        <name>Mg</name>
        <dbReference type="ChEBI" id="CHEBI:25107"/>
    </ligandPart>
</feature>
<dbReference type="AlphaFoldDB" id="A0A7S0L6L5"/>
<name>A0A7S0L6L5_9EUKA</name>
<dbReference type="GO" id="GO:0016020">
    <property type="term" value="C:membrane"/>
    <property type="evidence" value="ECO:0007669"/>
    <property type="project" value="InterPro"/>
</dbReference>
<keyword evidence="2" id="KW-0150">Chloroplast</keyword>
<reference evidence="6" key="1">
    <citation type="submission" date="2021-01" db="EMBL/GenBank/DDBJ databases">
        <authorList>
            <person name="Corre E."/>
            <person name="Pelletier E."/>
            <person name="Niang G."/>
            <person name="Scheremetjew M."/>
            <person name="Finn R."/>
            <person name="Kale V."/>
            <person name="Holt S."/>
            <person name="Cochrane G."/>
            <person name="Meng A."/>
            <person name="Brown T."/>
            <person name="Cohen L."/>
        </authorList>
    </citation>
    <scope>NUCLEOTIDE SEQUENCE</scope>
    <source>
        <strain evidence="6">PLY182g</strain>
    </source>
</reference>
<feature type="binding site" evidence="5">
    <location>
        <position position="172"/>
    </location>
    <ligand>
        <name>chlorophyll a</name>
        <dbReference type="ChEBI" id="CHEBI:58416"/>
        <label>1</label>
    </ligand>
</feature>
<gene>
    <name evidence="6" type="ORF">CPEL01642_LOCUS4370</name>
</gene>
<comment type="subcellular location">
    <subcellularLocation>
        <location evidence="1">Plastid</location>
        <location evidence="1">Chloroplast</location>
    </subcellularLocation>
</comment>
<evidence type="ECO:0000256" key="4">
    <source>
        <dbReference type="ARBA" id="ARBA00022640"/>
    </source>
</evidence>